<evidence type="ECO:0000313" key="3">
    <source>
        <dbReference type="EMBL" id="SAL68740.1"/>
    </source>
</evidence>
<feature type="transmembrane region" description="Helical" evidence="2">
    <location>
        <begin position="192"/>
        <end position="211"/>
    </location>
</feature>
<dbReference type="RefSeq" id="WP_087671159.1">
    <property type="nucleotide sequence ID" value="NZ_FCNW02000116.1"/>
</dbReference>
<organism evidence="3 4">
    <name type="scientific">Caballeronia humi</name>
    <dbReference type="NCBI Taxonomy" id="326474"/>
    <lineage>
        <taxon>Bacteria</taxon>
        <taxon>Pseudomonadati</taxon>
        <taxon>Pseudomonadota</taxon>
        <taxon>Betaproteobacteria</taxon>
        <taxon>Burkholderiales</taxon>
        <taxon>Burkholderiaceae</taxon>
        <taxon>Caballeronia</taxon>
    </lineage>
</organism>
<keyword evidence="2" id="KW-0472">Membrane</keyword>
<feature type="region of interest" description="Disordered" evidence="1">
    <location>
        <begin position="247"/>
        <end position="276"/>
    </location>
</feature>
<gene>
    <name evidence="3" type="ORF">AWB65_06752</name>
</gene>
<dbReference type="Proteomes" id="UP000054977">
    <property type="component" value="Unassembled WGS sequence"/>
</dbReference>
<evidence type="ECO:0000313" key="4">
    <source>
        <dbReference type="Proteomes" id="UP000054977"/>
    </source>
</evidence>
<proteinExistence type="predicted"/>
<accession>A0A158JK70</accession>
<comment type="caution">
    <text evidence="3">The sequence shown here is derived from an EMBL/GenBank/DDBJ whole genome shotgun (WGS) entry which is preliminary data.</text>
</comment>
<reference evidence="3" key="1">
    <citation type="submission" date="2016-01" db="EMBL/GenBank/DDBJ databases">
        <authorList>
            <person name="Peeters C."/>
        </authorList>
    </citation>
    <scope>NUCLEOTIDE SEQUENCE [LARGE SCALE GENOMIC DNA]</scope>
    <source>
        <strain evidence="3">LMG 22934</strain>
    </source>
</reference>
<dbReference type="STRING" id="326474.AWB65_06752"/>
<feature type="transmembrane region" description="Helical" evidence="2">
    <location>
        <begin position="153"/>
        <end position="172"/>
    </location>
</feature>
<dbReference type="AlphaFoldDB" id="A0A158JK70"/>
<keyword evidence="2" id="KW-0812">Transmembrane</keyword>
<keyword evidence="4" id="KW-1185">Reference proteome</keyword>
<evidence type="ECO:0000256" key="1">
    <source>
        <dbReference type="SAM" id="MobiDB-lite"/>
    </source>
</evidence>
<dbReference type="EMBL" id="FCNW02000116">
    <property type="protein sequence ID" value="SAL68740.1"/>
    <property type="molecule type" value="Genomic_DNA"/>
</dbReference>
<evidence type="ECO:0000256" key="2">
    <source>
        <dbReference type="SAM" id="Phobius"/>
    </source>
</evidence>
<feature type="compositionally biased region" description="Basic and acidic residues" evidence="1">
    <location>
        <begin position="259"/>
        <end position="276"/>
    </location>
</feature>
<protein>
    <recommendedName>
        <fullName evidence="5">Transmembrane protein</fullName>
    </recommendedName>
</protein>
<keyword evidence="2" id="KW-1133">Transmembrane helix</keyword>
<feature type="transmembrane region" description="Helical" evidence="2">
    <location>
        <begin position="15"/>
        <end position="37"/>
    </location>
</feature>
<name>A0A158JK70_9BURK</name>
<sequence>MPAWVQSSVELFDSWWPYIATGAGGIAAFGGFLKWLYDIRKARAEDKERTEAAAKKNKRVHIPTFDEVEQALKEYDRYERLRVERLRRIQSRGTTVKVITEEDKVEAEKYAAEQLDLSPAAAGLVADDLLLRNAQRWQKVHRLRTLRSSIPPWVELAAVALASMGVLLYIAFDGNIAEDYWEIVRYRFQRNSLAVAACVLLLVCLAALNLIEKHYEKLYERQRQDGRLDEKGIENLLKVLQALEADDRAKQNIKQPRHPPSDKLNGKENGDPSRTR</sequence>
<evidence type="ECO:0008006" key="5">
    <source>
        <dbReference type="Google" id="ProtNLM"/>
    </source>
</evidence>